<dbReference type="RefSeq" id="WP_057773502.1">
    <property type="nucleotide sequence ID" value="NZ_BBIM01000036.1"/>
</dbReference>
<evidence type="ECO:0000313" key="17">
    <source>
        <dbReference type="EMBL" id="WPC22232.1"/>
    </source>
</evidence>
<dbReference type="InterPro" id="IPR027417">
    <property type="entry name" value="P-loop_NTPase"/>
</dbReference>
<sequence>MVEEDRSYYRFFKDDWKKLAPEAKLPLSGQQLKAIKSLNDRISLQDVQDIYVPLVHLLIKKFRSFQEWQATKTDFLSLPEKRVPFVIGISGSVAVGKSTTARLLQVLLTNFFPDLKSQLITTDGFLYSNTELEKRGILDRKGFPESYDMASLLSFMGSVKNGQEKIQVPLYSHQSYDIVPDQYESINNPDILIVEGINVLQLPSNQNIYISDFFDWSVYVDANPELIEKWFLERFGILLDTAFHNPDDYYYEYAQWPREKAFAEAKRVWETVDLPNLNEFILPTRSRANVILHKVEHHAMDMVYLRKY</sequence>
<organism evidence="17 18">
    <name type="scientific">Pediococcus inopinatus</name>
    <dbReference type="NCBI Taxonomy" id="114090"/>
    <lineage>
        <taxon>Bacteria</taxon>
        <taxon>Bacillati</taxon>
        <taxon>Bacillota</taxon>
        <taxon>Bacilli</taxon>
        <taxon>Lactobacillales</taxon>
        <taxon>Lactobacillaceae</taxon>
        <taxon>Pediococcus</taxon>
    </lineage>
</organism>
<evidence type="ECO:0000256" key="1">
    <source>
        <dbReference type="ARBA" id="ARBA00001206"/>
    </source>
</evidence>
<accession>A0ABZ0Q7Y6</accession>
<comment type="catalytic activity">
    <reaction evidence="1 14 15">
        <text>(R)-pantothenate + ATP = (R)-4'-phosphopantothenate + ADP + H(+)</text>
        <dbReference type="Rhea" id="RHEA:16373"/>
        <dbReference type="ChEBI" id="CHEBI:10986"/>
        <dbReference type="ChEBI" id="CHEBI:15378"/>
        <dbReference type="ChEBI" id="CHEBI:29032"/>
        <dbReference type="ChEBI" id="CHEBI:30616"/>
        <dbReference type="ChEBI" id="CHEBI:456216"/>
        <dbReference type="EC" id="2.7.1.33"/>
    </reaction>
</comment>
<dbReference type="Gene3D" id="3.40.50.300">
    <property type="entry name" value="P-loop containing nucleotide triphosphate hydrolases"/>
    <property type="match status" value="1"/>
</dbReference>
<keyword evidence="7 14" id="KW-0963">Cytoplasm</keyword>
<dbReference type="Proteomes" id="UP001302696">
    <property type="component" value="Chromosome"/>
</dbReference>
<evidence type="ECO:0000256" key="5">
    <source>
        <dbReference type="ARBA" id="ARBA00012102"/>
    </source>
</evidence>
<dbReference type="GO" id="GO:0004594">
    <property type="term" value="F:pantothenate kinase activity"/>
    <property type="evidence" value="ECO:0007669"/>
    <property type="project" value="UniProtKB-EC"/>
</dbReference>
<evidence type="ECO:0000256" key="8">
    <source>
        <dbReference type="ARBA" id="ARBA00022679"/>
    </source>
</evidence>
<evidence type="ECO:0000256" key="10">
    <source>
        <dbReference type="ARBA" id="ARBA00022777"/>
    </source>
</evidence>
<dbReference type="InterPro" id="IPR006083">
    <property type="entry name" value="PRK/URK"/>
</dbReference>
<comment type="subcellular location">
    <subcellularLocation>
        <location evidence="2 14 15">Cytoplasm</location>
    </subcellularLocation>
</comment>
<dbReference type="InterPro" id="IPR004566">
    <property type="entry name" value="PanK"/>
</dbReference>
<evidence type="ECO:0000256" key="7">
    <source>
        <dbReference type="ARBA" id="ARBA00022490"/>
    </source>
</evidence>
<evidence type="ECO:0000256" key="13">
    <source>
        <dbReference type="ARBA" id="ARBA00032866"/>
    </source>
</evidence>
<evidence type="ECO:0000313" key="18">
    <source>
        <dbReference type="Proteomes" id="UP001302696"/>
    </source>
</evidence>
<keyword evidence="9 14" id="KW-0547">Nucleotide-binding</keyword>
<dbReference type="HAMAP" id="MF_00215">
    <property type="entry name" value="Pantothen_kinase_1"/>
    <property type="match status" value="1"/>
</dbReference>
<protein>
    <recommendedName>
        <fullName evidence="6 14">Pantothenate kinase</fullName>
        <ecNumber evidence="5 14">2.7.1.33</ecNumber>
    </recommendedName>
    <alternativeName>
        <fullName evidence="13 14">Pantothenic acid kinase</fullName>
    </alternativeName>
</protein>
<evidence type="ECO:0000256" key="9">
    <source>
        <dbReference type="ARBA" id="ARBA00022741"/>
    </source>
</evidence>
<keyword evidence="8 14" id="KW-0808">Transferase</keyword>
<evidence type="ECO:0000256" key="2">
    <source>
        <dbReference type="ARBA" id="ARBA00004496"/>
    </source>
</evidence>
<reference evidence="18" key="1">
    <citation type="submission" date="2024-06" db="EMBL/GenBank/DDBJ databases">
        <authorList>
            <person name="Chang H.C."/>
            <person name="Mun S.Y."/>
        </authorList>
    </citation>
    <scope>NUCLEOTIDE SEQUENCE [LARGE SCALE GENOMIC DNA]</scope>
    <source>
        <strain evidence="18">KT1</strain>
    </source>
</reference>
<dbReference type="EMBL" id="CP104778">
    <property type="protein sequence ID" value="WPC22232.1"/>
    <property type="molecule type" value="Genomic_DNA"/>
</dbReference>
<feature type="binding site" evidence="14">
    <location>
        <begin position="91"/>
        <end position="98"/>
    </location>
    <ligand>
        <name>ATP</name>
        <dbReference type="ChEBI" id="CHEBI:30616"/>
    </ligand>
</feature>
<comment type="similarity">
    <text evidence="4 14 15">Belongs to the prokaryotic pantothenate kinase family.</text>
</comment>
<evidence type="ECO:0000256" key="4">
    <source>
        <dbReference type="ARBA" id="ARBA00006087"/>
    </source>
</evidence>
<evidence type="ECO:0000256" key="6">
    <source>
        <dbReference type="ARBA" id="ARBA00015080"/>
    </source>
</evidence>
<feature type="domain" description="Phosphoribulokinase/uridine kinase" evidence="16">
    <location>
        <begin position="86"/>
        <end position="231"/>
    </location>
</feature>
<keyword evidence="11 14" id="KW-0067">ATP-binding</keyword>
<keyword evidence="10 14" id="KW-0418">Kinase</keyword>
<proteinExistence type="inferred from homology"/>
<dbReference type="PANTHER" id="PTHR10285">
    <property type="entry name" value="URIDINE KINASE"/>
    <property type="match status" value="1"/>
</dbReference>
<dbReference type="Pfam" id="PF00485">
    <property type="entry name" value="PRK"/>
    <property type="match status" value="1"/>
</dbReference>
<comment type="pathway">
    <text evidence="3 14 15">Cofactor biosynthesis; coenzyme A biosynthesis; CoA from (R)-pantothenate: step 1/5.</text>
</comment>
<keyword evidence="12 14" id="KW-0173">Coenzyme A biosynthesis</keyword>
<dbReference type="NCBIfam" id="TIGR00554">
    <property type="entry name" value="panK_bact"/>
    <property type="match status" value="1"/>
</dbReference>
<evidence type="ECO:0000256" key="15">
    <source>
        <dbReference type="RuleBase" id="RU003530"/>
    </source>
</evidence>
<gene>
    <name evidence="14 17" type="primary">coaA</name>
    <name evidence="17" type="ORF">N6G96_03145</name>
</gene>
<evidence type="ECO:0000256" key="11">
    <source>
        <dbReference type="ARBA" id="ARBA00022840"/>
    </source>
</evidence>
<evidence type="ECO:0000259" key="16">
    <source>
        <dbReference type="Pfam" id="PF00485"/>
    </source>
</evidence>
<name>A0ABZ0Q7Y6_9LACO</name>
<dbReference type="EC" id="2.7.1.33" evidence="5 14"/>
<dbReference type="PIRSF" id="PIRSF000545">
    <property type="entry name" value="Pantothenate_kin"/>
    <property type="match status" value="1"/>
</dbReference>
<evidence type="ECO:0000256" key="14">
    <source>
        <dbReference type="HAMAP-Rule" id="MF_00215"/>
    </source>
</evidence>
<dbReference type="SUPFAM" id="SSF52540">
    <property type="entry name" value="P-loop containing nucleoside triphosphate hydrolases"/>
    <property type="match status" value="1"/>
</dbReference>
<evidence type="ECO:0000256" key="3">
    <source>
        <dbReference type="ARBA" id="ARBA00005225"/>
    </source>
</evidence>
<dbReference type="CDD" id="cd02025">
    <property type="entry name" value="PanK"/>
    <property type="match status" value="1"/>
</dbReference>
<evidence type="ECO:0000256" key="12">
    <source>
        <dbReference type="ARBA" id="ARBA00022993"/>
    </source>
</evidence>
<keyword evidence="18" id="KW-1185">Reference proteome</keyword>